<proteinExistence type="inferred from homology"/>
<dbReference type="GO" id="GO:0008909">
    <property type="term" value="F:isochorismate synthase activity"/>
    <property type="evidence" value="ECO:0007669"/>
    <property type="project" value="UniProtKB-EC"/>
</dbReference>
<dbReference type="EMBL" id="JAMAST010000006">
    <property type="protein sequence ID" value="MCL1631752.1"/>
    <property type="molecule type" value="Genomic_DNA"/>
</dbReference>
<dbReference type="PANTHER" id="PTHR42839:SF1">
    <property type="entry name" value="ISOCHORISMATE SYNTHASE MENF"/>
    <property type="match status" value="1"/>
</dbReference>
<dbReference type="Proteomes" id="UP001203004">
    <property type="component" value="Unassembled WGS sequence"/>
</dbReference>
<gene>
    <name evidence="7" type="ORF">M3N64_07290</name>
</gene>
<accession>A0ABT0MA51</accession>
<evidence type="ECO:0000259" key="6">
    <source>
        <dbReference type="Pfam" id="PF00425"/>
    </source>
</evidence>
<comment type="similarity">
    <text evidence="2">Belongs to the isochorismate synthase family.</text>
</comment>
<evidence type="ECO:0000256" key="2">
    <source>
        <dbReference type="ARBA" id="ARBA00005297"/>
    </source>
</evidence>
<evidence type="ECO:0000256" key="5">
    <source>
        <dbReference type="ARBA" id="ARBA00041564"/>
    </source>
</evidence>
<comment type="catalytic activity">
    <reaction evidence="1">
        <text>chorismate = isochorismate</text>
        <dbReference type="Rhea" id="RHEA:18985"/>
        <dbReference type="ChEBI" id="CHEBI:29748"/>
        <dbReference type="ChEBI" id="CHEBI:29780"/>
        <dbReference type="EC" id="5.4.4.2"/>
    </reaction>
</comment>
<dbReference type="EC" id="5.4.4.2" evidence="3"/>
<evidence type="ECO:0000313" key="8">
    <source>
        <dbReference type="Proteomes" id="UP001203004"/>
    </source>
</evidence>
<name>A0ABT0MA51_9BACL</name>
<dbReference type="InterPro" id="IPR004561">
    <property type="entry name" value="IsoChor_synthase"/>
</dbReference>
<feature type="domain" description="Chorismate-utilising enzyme C-terminal" evidence="6">
    <location>
        <begin position="209"/>
        <end position="461"/>
    </location>
</feature>
<keyword evidence="8" id="KW-1185">Reference proteome</keyword>
<dbReference type="NCBIfam" id="TIGR00543">
    <property type="entry name" value="isochor_syn"/>
    <property type="match status" value="1"/>
</dbReference>
<evidence type="ECO:0000256" key="3">
    <source>
        <dbReference type="ARBA" id="ARBA00012824"/>
    </source>
</evidence>
<dbReference type="SUPFAM" id="SSF56322">
    <property type="entry name" value="ADC synthase"/>
    <property type="match status" value="1"/>
</dbReference>
<protein>
    <recommendedName>
        <fullName evidence="3">isochorismate synthase</fullName>
        <ecNumber evidence="3">5.4.4.2</ecNumber>
    </recommendedName>
    <alternativeName>
        <fullName evidence="5">Isochorismate mutase</fullName>
    </alternativeName>
</protein>
<dbReference type="Gene3D" id="3.60.120.10">
    <property type="entry name" value="Anthranilate synthase"/>
    <property type="match status" value="1"/>
</dbReference>
<keyword evidence="4 7" id="KW-0413">Isomerase</keyword>
<evidence type="ECO:0000313" key="7">
    <source>
        <dbReference type="EMBL" id="MCL1631752.1"/>
    </source>
</evidence>
<dbReference type="Pfam" id="PF00425">
    <property type="entry name" value="Chorismate_bind"/>
    <property type="match status" value="1"/>
</dbReference>
<organism evidence="7 8">
    <name type="scientific">Sporolactobacillus mangiferae</name>
    <dbReference type="NCBI Taxonomy" id="2940498"/>
    <lineage>
        <taxon>Bacteria</taxon>
        <taxon>Bacillati</taxon>
        <taxon>Bacillota</taxon>
        <taxon>Bacilli</taxon>
        <taxon>Bacillales</taxon>
        <taxon>Sporolactobacillaceae</taxon>
        <taxon>Sporolactobacillus</taxon>
    </lineage>
</organism>
<dbReference type="PANTHER" id="PTHR42839">
    <property type="entry name" value="ISOCHORISMATE SYNTHASE ENTC"/>
    <property type="match status" value="1"/>
</dbReference>
<evidence type="ECO:0000256" key="4">
    <source>
        <dbReference type="ARBA" id="ARBA00023235"/>
    </source>
</evidence>
<evidence type="ECO:0000256" key="1">
    <source>
        <dbReference type="ARBA" id="ARBA00000799"/>
    </source>
</evidence>
<dbReference type="InterPro" id="IPR005801">
    <property type="entry name" value="ADC_synthase"/>
</dbReference>
<dbReference type="RefSeq" id="WP_249100564.1">
    <property type="nucleotide sequence ID" value="NZ_JAMAST010000006.1"/>
</dbReference>
<dbReference type="InterPro" id="IPR015890">
    <property type="entry name" value="Chorismate_C"/>
</dbReference>
<comment type="caution">
    <text evidence="7">The sequence shown here is derived from an EMBL/GenBank/DDBJ whole genome shotgun (WGS) entry which is preliminary data.</text>
</comment>
<sequence length="472" mass="53059">MKLTFNKEKDLYRLISKEIERANSTRCPQVVSEIKVIEQIEPLDFYRAAGKIADGERFYWEQQVDQFALVGAGIAASTRTEGRSGYLAVRDMQSQLLRSATVCGSEGVTGTGPLIFGGFAFDSDKQSSKDWSLFGSGYFFLPEWLLTVYGQHCYLTRSVVCRPGDHAEAFIKKMKIQEHKLFSNLTEIKTESFIEKHNLLKYQTDQNKLEWNKLLNEAIHAIMSSELNKIVLARSRVLVYQDTLASESVLHALHEKQRGTCVFCLENGRSAFLGATPERLIKKSGSHIESACLAGSAARGDTNEEDRRLGEWLLHDSKNRIEHEYVVTTIRKALAEVCRQLSIPEQPLLMKNKYIQHLYTPVTGVCDERASIVQLVERLHPTPALGGLPRQNAISWIRGHEMLDRGFYGSPLGWCDGEGNGDFHVAIRSALIHKETAVLFAGCGVVRDSDPNQEFEETALKFSPMLRALSGR</sequence>
<reference evidence="7 8" key="1">
    <citation type="submission" date="2022-05" db="EMBL/GenBank/DDBJ databases">
        <title>Sporolactobacillus sp nov CPB3-1, isolated from tree bark (Mangifera indica L.).</title>
        <authorList>
            <person name="Phuengjayaem S."/>
            <person name="Tanasupawat S."/>
        </authorList>
    </citation>
    <scope>NUCLEOTIDE SEQUENCE [LARGE SCALE GENOMIC DNA]</scope>
    <source>
        <strain evidence="7 8">CPB3-1</strain>
    </source>
</reference>